<dbReference type="InterPro" id="IPR010920">
    <property type="entry name" value="LSM_dom_sf"/>
</dbReference>
<dbReference type="AlphaFoldDB" id="A0ABD3CRC4"/>
<feature type="compositionally biased region" description="Basic and acidic residues" evidence="1">
    <location>
        <begin position="1"/>
        <end position="17"/>
    </location>
</feature>
<dbReference type="Proteomes" id="UP001632038">
    <property type="component" value="Unassembled WGS sequence"/>
</dbReference>
<dbReference type="Pfam" id="PF14438">
    <property type="entry name" value="SM-ATX"/>
    <property type="match status" value="1"/>
</dbReference>
<reference evidence="4" key="1">
    <citation type="journal article" date="2024" name="IScience">
        <title>Strigolactones Initiate the Formation of Haustorium-like Structures in Castilleja.</title>
        <authorList>
            <person name="Buerger M."/>
            <person name="Peterson D."/>
            <person name="Chory J."/>
        </authorList>
    </citation>
    <scope>NUCLEOTIDE SEQUENCE [LARGE SCALE GENOMIC DNA]</scope>
</reference>
<dbReference type="SUPFAM" id="SSF50182">
    <property type="entry name" value="Sm-like ribonucleoproteins"/>
    <property type="match status" value="1"/>
</dbReference>
<keyword evidence="4" id="KW-1185">Reference proteome</keyword>
<protein>
    <recommendedName>
        <fullName evidence="2">Ataxin 2 SM domain-containing protein</fullName>
    </recommendedName>
</protein>
<feature type="region of interest" description="Disordered" evidence="1">
    <location>
        <begin position="1"/>
        <end position="21"/>
    </location>
</feature>
<organism evidence="3 4">
    <name type="scientific">Castilleja foliolosa</name>
    <dbReference type="NCBI Taxonomy" id="1961234"/>
    <lineage>
        <taxon>Eukaryota</taxon>
        <taxon>Viridiplantae</taxon>
        <taxon>Streptophyta</taxon>
        <taxon>Embryophyta</taxon>
        <taxon>Tracheophyta</taxon>
        <taxon>Spermatophyta</taxon>
        <taxon>Magnoliopsida</taxon>
        <taxon>eudicotyledons</taxon>
        <taxon>Gunneridae</taxon>
        <taxon>Pentapetalae</taxon>
        <taxon>asterids</taxon>
        <taxon>lamiids</taxon>
        <taxon>Lamiales</taxon>
        <taxon>Orobanchaceae</taxon>
        <taxon>Pedicularideae</taxon>
        <taxon>Castillejinae</taxon>
        <taxon>Castilleja</taxon>
    </lineage>
</organism>
<evidence type="ECO:0000313" key="3">
    <source>
        <dbReference type="EMBL" id="KAL3632208.1"/>
    </source>
</evidence>
<evidence type="ECO:0000259" key="2">
    <source>
        <dbReference type="Pfam" id="PF14438"/>
    </source>
</evidence>
<feature type="domain" description="Ataxin 2 SM" evidence="2">
    <location>
        <begin position="28"/>
        <end position="105"/>
    </location>
</feature>
<dbReference type="InterPro" id="IPR025852">
    <property type="entry name" value="SM_dom_ATX"/>
</dbReference>
<comment type="caution">
    <text evidence="3">The sequence shown here is derived from an EMBL/GenBank/DDBJ whole genome shotgun (WGS) entry which is preliminary data.</text>
</comment>
<accession>A0ABD3CRC4</accession>
<gene>
    <name evidence="3" type="ORF">CASFOL_025192</name>
</gene>
<dbReference type="InterPro" id="IPR045117">
    <property type="entry name" value="ATXN2-like"/>
</dbReference>
<feature type="region of interest" description="Disordered" evidence="1">
    <location>
        <begin position="132"/>
        <end position="151"/>
    </location>
</feature>
<evidence type="ECO:0000313" key="4">
    <source>
        <dbReference type="Proteomes" id="UP001632038"/>
    </source>
</evidence>
<dbReference type="PANTHER" id="PTHR12854:SF12">
    <property type="entry name" value="POLYADENYLATE-BINDING PROTEIN INTERACTING PROTEIN"/>
    <property type="match status" value="1"/>
</dbReference>
<name>A0ABD3CRC4_9LAMI</name>
<dbReference type="EMBL" id="JAVIJP010000032">
    <property type="protein sequence ID" value="KAL3632208.1"/>
    <property type="molecule type" value="Genomic_DNA"/>
</dbReference>
<proteinExistence type="predicted"/>
<dbReference type="PANTHER" id="PTHR12854">
    <property type="entry name" value="ATAXIN 2-RELATED"/>
    <property type="match status" value="1"/>
</dbReference>
<sequence length="151" mass="16619">MASGKEEELRDERRDRNAAASSSVEMSDELLFMTISLIGKPVDVYAKDGSVYSGIFHTASVHEKDYDIVLKKATMTKKGDLDANIVSGTLIETLIVGFEDIVKIVGKEVQTPCDEITGDDLINAKEMVNPNELKGKKIPTSQSRLTAKKRE</sequence>
<evidence type="ECO:0000256" key="1">
    <source>
        <dbReference type="SAM" id="MobiDB-lite"/>
    </source>
</evidence>